<evidence type="ECO:0000313" key="1">
    <source>
        <dbReference type="EMBL" id="AAX84918.1"/>
    </source>
</evidence>
<reference evidence="1 2" key="1">
    <citation type="submission" date="2005-03" db="EMBL/GenBank/DDBJ databases">
        <title>Sequencing of bacteriophage Xp15 from Xanthomonas campestris pv. pelargonii and identification of the lysis genes.</title>
        <authorList>
            <person name="Ramadugu C."/>
            <person name="Gabriel D.W."/>
        </authorList>
    </citation>
    <scope>NUCLEOTIDE SEQUENCE [LARGE SCALE GENOMIC DNA]</scope>
</reference>
<dbReference type="Proteomes" id="UP000001305">
    <property type="component" value="Segment"/>
</dbReference>
<accession>Q52PL0</accession>
<evidence type="ECO:0000313" key="2">
    <source>
        <dbReference type="Proteomes" id="UP000001305"/>
    </source>
</evidence>
<dbReference type="InterPro" id="IPR014974">
    <property type="entry name" value="DUF1833"/>
</dbReference>
<name>Q52PL0_9CAUD</name>
<keyword evidence="2" id="KW-1185">Reference proteome</keyword>
<dbReference type="OrthoDB" id="11505at10239"/>
<dbReference type="Pfam" id="PF08875">
    <property type="entry name" value="DUF1833"/>
    <property type="match status" value="1"/>
</dbReference>
<sequence length="153" mass="17138">MSTFKERKQRVRDPSGLLILMELSANSFQETLRIANDTDNWTSNGLLYYGFPFKFTGPDDSDGSNASSKIVIDNTGRGMSDDLESLQPNEIILVKLMITDFYNPSAIIRTLYLPMMGATIRVTQMEGRCGVDYIMRQRSVQLASSPYTAPGSY</sequence>
<proteinExistence type="predicted"/>
<protein>
    <submittedName>
        <fullName evidence="1">Uncharacterized protein</fullName>
    </submittedName>
</protein>
<organism evidence="1 2">
    <name type="scientific">Xanthomonas phage Xp15</name>
    <dbReference type="NCBI Taxonomy" id="322855"/>
    <lineage>
        <taxon>Viruses</taxon>
        <taxon>Duplodnaviria</taxon>
        <taxon>Heunggongvirae</taxon>
        <taxon>Uroviricota</taxon>
        <taxon>Caudoviricetes</taxon>
        <taxon>Alachuavirus</taxon>
        <taxon>Alachuavirus Xp15</taxon>
    </lineage>
</organism>
<dbReference type="GeneID" id="5076610"/>
<dbReference type="RefSeq" id="YP_239289.1">
    <property type="nucleotide sequence ID" value="NC_007024.1"/>
</dbReference>
<dbReference type="KEGG" id="vg:5076610"/>
<dbReference type="EMBL" id="AY986977">
    <property type="protein sequence ID" value="AAX84918.1"/>
    <property type="molecule type" value="Genomic_DNA"/>
</dbReference>